<proteinExistence type="predicted"/>
<evidence type="ECO:0000313" key="2">
    <source>
        <dbReference type="Proteomes" id="UP000637074"/>
    </source>
</evidence>
<organism evidence="1 2">
    <name type="scientific">Neobacillus kokaensis</name>
    <dbReference type="NCBI Taxonomy" id="2759023"/>
    <lineage>
        <taxon>Bacteria</taxon>
        <taxon>Bacillati</taxon>
        <taxon>Bacillota</taxon>
        <taxon>Bacilli</taxon>
        <taxon>Bacillales</taxon>
        <taxon>Bacillaceae</taxon>
        <taxon>Neobacillus</taxon>
    </lineage>
</organism>
<reference evidence="1 2" key="1">
    <citation type="journal article" date="2022" name="Int. J. Syst. Evol. Microbiol.">
        <title>Neobacillus kokaensis sp. nov., isolated from soil.</title>
        <authorList>
            <person name="Yuki K."/>
            <person name="Matsubara H."/>
            <person name="Yamaguchi S."/>
        </authorList>
    </citation>
    <scope>NUCLEOTIDE SEQUENCE [LARGE SCALE GENOMIC DNA]</scope>
    <source>
        <strain evidence="1 2">LOB 377</strain>
    </source>
</reference>
<dbReference type="Proteomes" id="UP000637074">
    <property type="component" value="Unassembled WGS sequence"/>
</dbReference>
<comment type="caution">
    <text evidence="1">The sequence shown here is derived from an EMBL/GenBank/DDBJ whole genome shotgun (WGS) entry which is preliminary data.</text>
</comment>
<protein>
    <submittedName>
        <fullName evidence="1">Uncharacterized protein</fullName>
    </submittedName>
</protein>
<sequence length="54" mass="6251">MKISEAVQLLNESTYKSIESTPTNKSYEDIKTTLYQALIEITLKRQTTLLKIIF</sequence>
<evidence type="ECO:0000313" key="1">
    <source>
        <dbReference type="EMBL" id="GHH98083.1"/>
    </source>
</evidence>
<name>A0ABQ3N268_9BACI</name>
<dbReference type="EMBL" id="BNDS01000005">
    <property type="protein sequence ID" value="GHH98083.1"/>
    <property type="molecule type" value="Genomic_DNA"/>
</dbReference>
<keyword evidence="2" id="KW-1185">Reference proteome</keyword>
<gene>
    <name evidence="1" type="ORF">AM1BK_16260</name>
</gene>
<accession>A0ABQ3N268</accession>